<feature type="compositionally biased region" description="Basic residues" evidence="2">
    <location>
        <begin position="136"/>
        <end position="162"/>
    </location>
</feature>
<dbReference type="PANTHER" id="PTHR11199:SF0">
    <property type="entry name" value="LD34181P-RELATED"/>
    <property type="match status" value="1"/>
</dbReference>
<protein>
    <recommendedName>
        <fullName evidence="3">SCD domain-containing protein</fullName>
    </recommendedName>
</protein>
<sequence>MLRRQPTAIKLTPEEIKDTLNINKEDENNKKSTSNFDQNLSSSNNTLAGSGGMQKSRYERLGIRTQESFSQDIGVRRSQRIRSTYEKQDHYSSDLSDVDRPSSDAEELSGSESEHSKADEEEEDDDDADADYGRSTNKRKSLSRKRRSQSQKINKKGKNNKRLKTAATIEEIEDFVENYLFQALSDPNISINELASNWLEEFEENKVLAMKDLINFLLRCCGCVSQVEEHDVVNNESAADTIAEVQQAFANQKVHEYPLMVTNAKWKNFKSNILQFVEEILIIANEKSILYNEDESFMENLLIWLGSLSTSNLRPLRYCSTLFLLNMETTLCKIVVKASVLFEKNNRQLEIENAKREELKLKKTASRVAREQNKLEKDINKIDRRITQISSNVQIYKQQKLNVEEFLKDISNTTFVHRYRDVDPKIRQECISSLGEWIDIYPEFFFESSYLRYFGWILSDKNSLVRLEVLKSLAKLYRKGLIAPGFRQFTERFKKRLIEMCIYDSDYQVRLHAIMVIFEIGKIGFLEDEEILSVTALAFCDQNNKLNLTCNTNNKFNKLQHELIKFISLFEMEQTKEFKDNFNENILINEKAFGIDLNLMIKFKSLIDILAKSFDFFLAEYSNFEKKDSNKIEKFSRVSKLLYLLPQYYSPSLIEFIVKYLLFDLSSVELVDDAITSKVELSTSDSKILLNFAMGITAMHFHDDDDKDNDYLGTLLRSQQEKKKQSKELETANEKDFISNKLITHISQLLEFFKNDQDSLLVFLSVFEIIFKYNKRQQNSNNMSILYKLTDRILKIFRELDLKLYDKESKLQFIAFFKSIVGSNRVTVEDQDVRLMTQSLIAELISELHQYLKESSLSGTISQIGKTLNKLLIIASSINITQQLDDITKDDVSDMDVDGEFKSNIKDKSIIELICEKCLQNEDAKIDEMDSILIIFKFFSNYASWKLETLLNNRNHLLQNENNSFKISSFLSNIKFISESLRKVITDDDNSTVLRIEASKYLIDLLSSLKIFSIKITHTMQDFENDDKLADIKVFFDLDVPLALDENLLSSLMKLFLIKENDLAKHLHLQLDRDEEEDVNFESLEENDDEEEEIENQEESEELEQARIAKSAKKVKEAENSLCLFLLKLLILKNLDFLNKKMVKRISLNKEQLGGLFQKIIDDDLAKTTQQERRTTATNTSATVENEHASSSSNNNSSNNSRVSSSQSTPIRKSVIGNLNKDTGGVSAIQEEEENEEDDEEIERVVPNRNKEELPQSLADSPNTFHSGHSSGLDEEEEEEAEAEEEEDEDEEMDE</sequence>
<dbReference type="Pfam" id="PF08514">
    <property type="entry name" value="STAG"/>
    <property type="match status" value="1"/>
</dbReference>
<feature type="region of interest" description="Disordered" evidence="2">
    <location>
        <begin position="1"/>
        <end position="162"/>
    </location>
</feature>
<dbReference type="InterPro" id="IPR011989">
    <property type="entry name" value="ARM-like"/>
</dbReference>
<dbReference type="SUPFAM" id="SSF48371">
    <property type="entry name" value="ARM repeat"/>
    <property type="match status" value="1"/>
</dbReference>
<dbReference type="Proteomes" id="UP000094236">
    <property type="component" value="Unassembled WGS sequence"/>
</dbReference>
<dbReference type="Pfam" id="PF21581">
    <property type="entry name" value="SCD"/>
    <property type="match status" value="1"/>
</dbReference>
<evidence type="ECO:0000313" key="5">
    <source>
        <dbReference type="Proteomes" id="UP000094236"/>
    </source>
</evidence>
<dbReference type="InterPro" id="IPR039662">
    <property type="entry name" value="Cohesin_Scc3/SA"/>
</dbReference>
<feature type="coiled-coil region" evidence="1">
    <location>
        <begin position="342"/>
        <end position="385"/>
    </location>
</feature>
<dbReference type="GO" id="GO:0000785">
    <property type="term" value="C:chromatin"/>
    <property type="evidence" value="ECO:0007669"/>
    <property type="project" value="TreeGrafter"/>
</dbReference>
<evidence type="ECO:0000256" key="1">
    <source>
        <dbReference type="SAM" id="Coils"/>
    </source>
</evidence>
<dbReference type="STRING" id="669874.A0A1E4TNA7"/>
<evidence type="ECO:0000313" key="4">
    <source>
        <dbReference type="EMBL" id="ODV93209.1"/>
    </source>
</evidence>
<dbReference type="OrthoDB" id="498590at2759"/>
<keyword evidence="5" id="KW-1185">Reference proteome</keyword>
<feature type="compositionally biased region" description="Basic and acidic residues" evidence="2">
    <location>
        <begin position="12"/>
        <end position="30"/>
    </location>
</feature>
<feature type="compositionally biased region" description="Basic and acidic residues" evidence="2">
    <location>
        <begin position="1243"/>
        <end position="1254"/>
    </location>
</feature>
<dbReference type="GO" id="GO:0007062">
    <property type="term" value="P:sister chromatid cohesion"/>
    <property type="evidence" value="ECO:0007669"/>
    <property type="project" value="UniProtKB-ARBA"/>
</dbReference>
<dbReference type="GO" id="GO:0003682">
    <property type="term" value="F:chromatin binding"/>
    <property type="evidence" value="ECO:0007669"/>
    <property type="project" value="TreeGrafter"/>
</dbReference>
<feature type="compositionally biased region" description="Acidic residues" evidence="2">
    <location>
        <begin position="1273"/>
        <end position="1295"/>
    </location>
</feature>
<accession>A0A1E4TNA7</accession>
<dbReference type="InterPro" id="IPR016024">
    <property type="entry name" value="ARM-type_fold"/>
</dbReference>
<reference evidence="5" key="1">
    <citation type="submission" date="2016-05" db="EMBL/GenBank/DDBJ databases">
        <title>Comparative genomics of biotechnologically important yeasts.</title>
        <authorList>
            <consortium name="DOE Joint Genome Institute"/>
            <person name="Riley R."/>
            <person name="Haridas S."/>
            <person name="Wolfe K.H."/>
            <person name="Lopes M.R."/>
            <person name="Hittinger C.T."/>
            <person name="Goker M."/>
            <person name="Salamov A."/>
            <person name="Wisecaver J."/>
            <person name="Long T.M."/>
            <person name="Aerts A.L."/>
            <person name="Barry K."/>
            <person name="Choi C."/>
            <person name="Clum A."/>
            <person name="Coughlan A.Y."/>
            <person name="Deshpande S."/>
            <person name="Douglass A.P."/>
            <person name="Hanson S.J."/>
            <person name="Klenk H.-P."/>
            <person name="Labutti K."/>
            <person name="Lapidus A."/>
            <person name="Lindquist E."/>
            <person name="Lipzen A."/>
            <person name="Meier-Kolthoff J.P."/>
            <person name="Ohm R.A."/>
            <person name="Otillar R.P."/>
            <person name="Pangilinan J."/>
            <person name="Peng Y."/>
            <person name="Rokas A."/>
            <person name="Rosa C.A."/>
            <person name="Scheuner C."/>
            <person name="Sibirny A.A."/>
            <person name="Slot J.C."/>
            <person name="Stielow J.B."/>
            <person name="Sun H."/>
            <person name="Kurtzman C.P."/>
            <person name="Blackwell M."/>
            <person name="Grigoriev I.V."/>
            <person name="Jeffries T.W."/>
        </authorList>
    </citation>
    <scope>NUCLEOTIDE SEQUENCE [LARGE SCALE GENOMIC DNA]</scope>
    <source>
        <strain evidence="5">NRRL Y-2460</strain>
    </source>
</reference>
<feature type="compositionally biased region" description="Acidic residues" evidence="2">
    <location>
        <begin position="1230"/>
        <end position="1242"/>
    </location>
</feature>
<keyword evidence="1" id="KW-0175">Coiled coil</keyword>
<dbReference type="InterPro" id="IPR020839">
    <property type="entry name" value="SCD"/>
</dbReference>
<dbReference type="EMBL" id="KV454018">
    <property type="protein sequence ID" value="ODV93209.1"/>
    <property type="molecule type" value="Genomic_DNA"/>
</dbReference>
<feature type="compositionally biased region" description="Basic and acidic residues" evidence="2">
    <location>
        <begin position="83"/>
        <end position="103"/>
    </location>
</feature>
<feature type="region of interest" description="Disordered" evidence="2">
    <location>
        <begin position="1077"/>
        <end position="1102"/>
    </location>
</feature>
<gene>
    <name evidence="4" type="ORF">PACTADRAFT_4993</name>
</gene>
<feature type="compositionally biased region" description="Polar residues" evidence="2">
    <location>
        <begin position="31"/>
        <end position="48"/>
    </location>
</feature>
<dbReference type="PANTHER" id="PTHR11199">
    <property type="entry name" value="STROMAL ANTIGEN"/>
    <property type="match status" value="1"/>
</dbReference>
<feature type="compositionally biased region" description="Acidic residues" evidence="2">
    <location>
        <begin position="119"/>
        <end position="130"/>
    </location>
</feature>
<dbReference type="Gene3D" id="1.25.10.10">
    <property type="entry name" value="Leucine-rich Repeat Variant"/>
    <property type="match status" value="1"/>
</dbReference>
<name>A0A1E4TNA7_PACTA</name>
<dbReference type="InterPro" id="IPR013721">
    <property type="entry name" value="STAG"/>
</dbReference>
<dbReference type="GO" id="GO:0008278">
    <property type="term" value="C:cohesin complex"/>
    <property type="evidence" value="ECO:0007669"/>
    <property type="project" value="TreeGrafter"/>
</dbReference>
<feature type="compositionally biased region" description="Polar residues" evidence="2">
    <location>
        <begin position="1258"/>
        <end position="1270"/>
    </location>
</feature>
<dbReference type="GO" id="GO:0005634">
    <property type="term" value="C:nucleus"/>
    <property type="evidence" value="ECO:0007669"/>
    <property type="project" value="TreeGrafter"/>
</dbReference>
<feature type="domain" description="SCD" evidence="3">
    <location>
        <begin position="415"/>
        <end position="500"/>
    </location>
</feature>
<evidence type="ECO:0000259" key="3">
    <source>
        <dbReference type="PROSITE" id="PS51425"/>
    </source>
</evidence>
<proteinExistence type="predicted"/>
<dbReference type="PROSITE" id="PS51425">
    <property type="entry name" value="SCD"/>
    <property type="match status" value="1"/>
</dbReference>
<feature type="region of interest" description="Disordered" evidence="2">
    <location>
        <begin position="1171"/>
        <end position="1295"/>
    </location>
</feature>
<organism evidence="4 5">
    <name type="scientific">Pachysolen tannophilus NRRL Y-2460</name>
    <dbReference type="NCBI Taxonomy" id="669874"/>
    <lineage>
        <taxon>Eukaryota</taxon>
        <taxon>Fungi</taxon>
        <taxon>Dikarya</taxon>
        <taxon>Ascomycota</taxon>
        <taxon>Saccharomycotina</taxon>
        <taxon>Pichiomycetes</taxon>
        <taxon>Pachysolenaceae</taxon>
        <taxon>Pachysolen</taxon>
    </lineage>
</organism>
<evidence type="ECO:0000256" key="2">
    <source>
        <dbReference type="SAM" id="MobiDB-lite"/>
    </source>
</evidence>
<feature type="compositionally biased region" description="Low complexity" evidence="2">
    <location>
        <begin position="1190"/>
        <end position="1208"/>
    </location>
</feature>